<dbReference type="Pfam" id="PF00082">
    <property type="entry name" value="Peptidase_S8"/>
    <property type="match status" value="1"/>
</dbReference>
<name>A0A9W5B751_9HYPH</name>
<dbReference type="InterPro" id="IPR036852">
    <property type="entry name" value="Peptidase_S8/S53_dom_sf"/>
</dbReference>
<accession>A0A9W5B751</accession>
<keyword evidence="7" id="KW-1185">Reference proteome</keyword>
<reference evidence="6 7" key="1">
    <citation type="submission" date="2016-01" db="EMBL/GenBank/DDBJ databases">
        <authorList>
            <person name="Regsiter A."/>
            <person name="william w."/>
        </authorList>
    </citation>
    <scope>NUCLEOTIDE SEQUENCE [LARGE SCALE GENOMIC DNA]</scope>
    <source>
        <strain evidence="6 7">CFBP 5494</strain>
    </source>
</reference>
<protein>
    <recommendedName>
        <fullName evidence="5">Peptidase S8/S53 domain-containing protein</fullName>
    </recommendedName>
</protein>
<keyword evidence="2 4" id="KW-0378">Hydrolase</keyword>
<gene>
    <name evidence="6" type="ORF">AGR2A_pa40053</name>
</gene>
<comment type="similarity">
    <text evidence="4">Belongs to the peptidase S8 family.</text>
</comment>
<dbReference type="AlphaFoldDB" id="A0A9W5B751"/>
<dbReference type="InterPro" id="IPR015500">
    <property type="entry name" value="Peptidase_S8_subtilisin-rel"/>
</dbReference>
<evidence type="ECO:0000256" key="2">
    <source>
        <dbReference type="ARBA" id="ARBA00022801"/>
    </source>
</evidence>
<dbReference type="EMBL" id="FBVY01000042">
    <property type="protein sequence ID" value="CUX02043.1"/>
    <property type="molecule type" value="Genomic_DNA"/>
</dbReference>
<dbReference type="InterPro" id="IPR034074">
    <property type="entry name" value="Y4bN_pept_dom"/>
</dbReference>
<dbReference type="GO" id="GO:0006508">
    <property type="term" value="P:proteolysis"/>
    <property type="evidence" value="ECO:0007669"/>
    <property type="project" value="UniProtKB-KW"/>
</dbReference>
<feature type="active site" description="Charge relay system" evidence="4">
    <location>
        <position position="499"/>
    </location>
</feature>
<dbReference type="Gene3D" id="3.40.50.200">
    <property type="entry name" value="Peptidase S8/S53 domain"/>
    <property type="match status" value="1"/>
</dbReference>
<dbReference type="PRINTS" id="PR00723">
    <property type="entry name" value="SUBTILISIN"/>
</dbReference>
<evidence type="ECO:0000313" key="6">
    <source>
        <dbReference type="EMBL" id="CUX02043.1"/>
    </source>
</evidence>
<dbReference type="CDD" id="cd04847">
    <property type="entry name" value="Peptidases_S8_Subtilisin_like_2"/>
    <property type="match status" value="1"/>
</dbReference>
<evidence type="ECO:0000259" key="5">
    <source>
        <dbReference type="Pfam" id="PF00082"/>
    </source>
</evidence>
<dbReference type="PROSITE" id="PS51892">
    <property type="entry name" value="SUBTILASE"/>
    <property type="match status" value="1"/>
</dbReference>
<evidence type="ECO:0000256" key="1">
    <source>
        <dbReference type="ARBA" id="ARBA00022670"/>
    </source>
</evidence>
<sequence>MMAKQNFLLGKGERLVSSVTGVRGGAPKQHPYTFSESRSRLAPMLTRAVSFVDRLPAAACPDDKAVLSVVLNPEYIAKSFYPKELFQQVGVEAVGSRTRSITPQKRSLGRPSEETLTTEIFVMGPRASLRSWSSALPQWNNLSPATNGIIAIEEIGAPDADDKLKGHLPETGNVTFEAVLHTDELLGEQKIVHAFRTYLAELGIAAPMDNRFYAGGLCFVELTAPAERAEEIATFTAVRALRQMPTLRVLRPTIRAAATPSPQIQFPSEAAMDPGIRVAIFDGGVPDNHPITAWTTPIDTTGVGSSHEDLRRHGVHVTSAFLFGHIDPTKPMSRPYAPVEHYRVLDTDPSQDPEGLYEVLYRIDQTLLNRQFDLVNISLGPHLPIEDDDVHAWTAVLDDRFARNDTLATIAVGNDGERDAALGFNRIQVPSDCVNAMAVGAADSPDATWARAPYSSVGPGRSPGLIKPDLVDFGGSLQRPFLVASLDGMPQLEVTGGTSFASPNLLRVAAGVKAHLGANIDMLAVRALLVHTAEETSISAEEVGRGRVARTMDDILLCDDDTVRVIYQGTISARSYVRAPIPVPAAEMDGKVKITATICYKTLTDPHHPGNYTRAGLEIAFRPKDTKRKEDNKLHADTQSFFGKAQKGLTEGDLRRDAWKWENTLHGSVGFLGKSLRNPAFDIHYNARLESRDFEPEDELRYALVVSVKAKRVADLYDQIVRRYQTQLEPLRPVVEIPVRR</sequence>
<comment type="caution">
    <text evidence="6">The sequence shown here is derived from an EMBL/GenBank/DDBJ whole genome shotgun (WGS) entry which is preliminary data.</text>
</comment>
<organism evidence="6 7">
    <name type="scientific">Agrobacterium genomosp. 2 str. CFBP 5494</name>
    <dbReference type="NCBI Taxonomy" id="1183436"/>
    <lineage>
        <taxon>Bacteria</taxon>
        <taxon>Pseudomonadati</taxon>
        <taxon>Pseudomonadota</taxon>
        <taxon>Alphaproteobacteria</taxon>
        <taxon>Hyphomicrobiales</taxon>
        <taxon>Rhizobiaceae</taxon>
        <taxon>Rhizobium/Agrobacterium group</taxon>
        <taxon>Agrobacterium</taxon>
        <taxon>Agrobacterium tumefaciens complex</taxon>
    </lineage>
</organism>
<feature type="active site" description="Charge relay system" evidence="4">
    <location>
        <position position="313"/>
    </location>
</feature>
<evidence type="ECO:0000256" key="3">
    <source>
        <dbReference type="ARBA" id="ARBA00022825"/>
    </source>
</evidence>
<dbReference type="GO" id="GO:0004252">
    <property type="term" value="F:serine-type endopeptidase activity"/>
    <property type="evidence" value="ECO:0007669"/>
    <property type="project" value="UniProtKB-UniRule"/>
</dbReference>
<dbReference type="Proteomes" id="UP000191933">
    <property type="component" value="Unassembled WGS sequence"/>
</dbReference>
<proteinExistence type="inferred from homology"/>
<dbReference type="InterPro" id="IPR000209">
    <property type="entry name" value="Peptidase_S8/S53_dom"/>
</dbReference>
<evidence type="ECO:0000313" key="7">
    <source>
        <dbReference type="Proteomes" id="UP000191933"/>
    </source>
</evidence>
<feature type="domain" description="Peptidase S8/S53" evidence="5">
    <location>
        <begin position="275"/>
        <end position="544"/>
    </location>
</feature>
<keyword evidence="1 4" id="KW-0645">Protease</keyword>
<feature type="active site" description="Charge relay system" evidence="4">
    <location>
        <position position="282"/>
    </location>
</feature>
<keyword evidence="3 4" id="KW-0720">Serine protease</keyword>
<evidence type="ECO:0000256" key="4">
    <source>
        <dbReference type="PROSITE-ProRule" id="PRU01240"/>
    </source>
</evidence>
<dbReference type="SUPFAM" id="SSF52743">
    <property type="entry name" value="Subtilisin-like"/>
    <property type="match status" value="1"/>
</dbReference>